<dbReference type="Pfam" id="PF02137">
    <property type="entry name" value="A_deamin"/>
    <property type="match status" value="1"/>
</dbReference>
<evidence type="ECO:0000313" key="4">
    <source>
        <dbReference type="Proteomes" id="UP001610432"/>
    </source>
</evidence>
<evidence type="ECO:0000313" key="3">
    <source>
        <dbReference type="EMBL" id="KAL2871138.1"/>
    </source>
</evidence>
<dbReference type="SMART" id="SM00552">
    <property type="entry name" value="ADEAMc"/>
    <property type="match status" value="1"/>
</dbReference>
<reference evidence="3 4" key="1">
    <citation type="submission" date="2024-07" db="EMBL/GenBank/DDBJ databases">
        <title>Section-level genome sequencing and comparative genomics of Aspergillus sections Usti and Cavernicolus.</title>
        <authorList>
            <consortium name="Lawrence Berkeley National Laboratory"/>
            <person name="Nybo J.L."/>
            <person name="Vesth T.C."/>
            <person name="Theobald S."/>
            <person name="Frisvad J.C."/>
            <person name="Larsen T.O."/>
            <person name="Kjaerboelling I."/>
            <person name="Rothschild-Mancinelli K."/>
            <person name="Lyhne E.K."/>
            <person name="Kogle M.E."/>
            <person name="Barry K."/>
            <person name="Clum A."/>
            <person name="Na H."/>
            <person name="Ledsgaard L."/>
            <person name="Lin J."/>
            <person name="Lipzen A."/>
            <person name="Kuo A."/>
            <person name="Riley R."/>
            <person name="Mondo S."/>
            <person name="Labutti K."/>
            <person name="Haridas S."/>
            <person name="Pangalinan J."/>
            <person name="Salamov A.A."/>
            <person name="Simmons B.A."/>
            <person name="Magnuson J.K."/>
            <person name="Chen J."/>
            <person name="Drula E."/>
            <person name="Henrissat B."/>
            <person name="Wiebenga A."/>
            <person name="Lubbers R.J."/>
            <person name="Gomes A.C."/>
            <person name="Macurrencykelacurrency M.R."/>
            <person name="Stajich J."/>
            <person name="Grigoriev I.V."/>
            <person name="Mortensen U.H."/>
            <person name="De Vries R.P."/>
            <person name="Baker S.E."/>
            <person name="Andersen M.R."/>
        </authorList>
    </citation>
    <scope>NUCLEOTIDE SEQUENCE [LARGE SCALE GENOMIC DNA]</scope>
    <source>
        <strain evidence="3 4">CBS 449.75</strain>
    </source>
</reference>
<name>A0ABR4M3I7_9EURO</name>
<sequence length="535" mass="58387">MGDAGSETDPLPSRIATLVHAHFDGLPNRSKPTIPDDRTAEWIPMTGIVLVKGENTPSETLTCVAVTTGAKCLPASQIPRCKGLVLHDCHAETLAMRAFNFWLLSECQSVLAHERNSPSNRDENDSLSPYIWRRKLSISDHEIKLAATPPFEIQPDVRIYMYGTCAPCGDASMELSMAAQDDPTPWTIPSTEREPEPSDTGCSSKPQRLDGRAHFSKLGIVRRKPARADAESTKSKSCSDKLALRQVSSLLNLETSLLVAPTKSAYIAGLVLPEEEITRVGCARCFGGDGRMSGLRGRIWPVEAGSTGTDSQSEARYLYEFRPFQILSIPTEQLKSLWPFRRPRMSDVSSEEQGDGQAQTTPSVLRRSKPSNLSAIWVCAPTAIGSEDRNYPPSAVVVDTGTKSLPTLRGSRTGLFENIINGVRQGNKASSPGLRGASALSRAKLWSYAREIALSLLSSIEGEGFGGERGSAPTPVLQAPTYREFKKEPGISIDYVRARQHAIQSARGVLEGWIPNSGDENWGLDVLVDSKKRKR</sequence>
<protein>
    <submittedName>
        <fullName evidence="3">tRNA-specific adenosine deaminase</fullName>
    </submittedName>
</protein>
<dbReference type="EMBL" id="JBFXLQ010000004">
    <property type="protein sequence ID" value="KAL2871138.1"/>
    <property type="molecule type" value="Genomic_DNA"/>
</dbReference>
<feature type="domain" description="A to I editase" evidence="2">
    <location>
        <begin position="65"/>
        <end position="387"/>
    </location>
</feature>
<accession>A0ABR4M3I7</accession>
<evidence type="ECO:0000259" key="2">
    <source>
        <dbReference type="PROSITE" id="PS50141"/>
    </source>
</evidence>
<organism evidence="3 4">
    <name type="scientific">Aspergillus lucknowensis</name>
    <dbReference type="NCBI Taxonomy" id="176173"/>
    <lineage>
        <taxon>Eukaryota</taxon>
        <taxon>Fungi</taxon>
        <taxon>Dikarya</taxon>
        <taxon>Ascomycota</taxon>
        <taxon>Pezizomycotina</taxon>
        <taxon>Eurotiomycetes</taxon>
        <taxon>Eurotiomycetidae</taxon>
        <taxon>Eurotiales</taxon>
        <taxon>Aspergillaceae</taxon>
        <taxon>Aspergillus</taxon>
        <taxon>Aspergillus subgen. Nidulantes</taxon>
    </lineage>
</organism>
<dbReference type="PROSITE" id="PS50141">
    <property type="entry name" value="A_DEAMIN_EDITASE"/>
    <property type="match status" value="1"/>
</dbReference>
<feature type="region of interest" description="Disordered" evidence="1">
    <location>
        <begin position="345"/>
        <end position="366"/>
    </location>
</feature>
<dbReference type="PANTHER" id="PTHR47803:SF1">
    <property type="entry name" value="TRNA-SPECIFIC ADENOSINE DEAMINASE 1"/>
    <property type="match status" value="1"/>
</dbReference>
<keyword evidence="4" id="KW-1185">Reference proteome</keyword>
<dbReference type="InterPro" id="IPR042935">
    <property type="entry name" value="Tad1"/>
</dbReference>
<proteinExistence type="predicted"/>
<evidence type="ECO:0000256" key="1">
    <source>
        <dbReference type="SAM" id="MobiDB-lite"/>
    </source>
</evidence>
<dbReference type="RefSeq" id="XP_070890117.1">
    <property type="nucleotide sequence ID" value="XM_071032181.1"/>
</dbReference>
<gene>
    <name evidence="3" type="ORF">BJX67DRAFT_377741</name>
</gene>
<dbReference type="InterPro" id="IPR002466">
    <property type="entry name" value="A_deamin"/>
</dbReference>
<dbReference type="PANTHER" id="PTHR47803">
    <property type="entry name" value="TRNA-SPECIFIC ADENOSINE DEAMINASE 1"/>
    <property type="match status" value="1"/>
</dbReference>
<comment type="caution">
    <text evidence="3">The sequence shown here is derived from an EMBL/GenBank/DDBJ whole genome shotgun (WGS) entry which is preliminary data.</text>
</comment>
<dbReference type="GeneID" id="98147253"/>
<feature type="region of interest" description="Disordered" evidence="1">
    <location>
        <begin position="180"/>
        <end position="208"/>
    </location>
</feature>
<dbReference type="Proteomes" id="UP001610432">
    <property type="component" value="Unassembled WGS sequence"/>
</dbReference>